<evidence type="ECO:0000256" key="1">
    <source>
        <dbReference type="ARBA" id="ARBA00023157"/>
    </source>
</evidence>
<comment type="catalytic activity">
    <reaction evidence="2">
        <text>[(1-&gt;4)-beta-D-glucosyl]n+m + reduced acceptor + O2 = 4-dehydro-beta-D-glucosyl-[(1-&gt;4)-beta-D-glucosyl]n-1 + [(1-&gt;4)-beta-D-glucosyl]m + acceptor + H2O.</text>
        <dbReference type="EC" id="1.14.99.56"/>
    </reaction>
</comment>
<comment type="subcellular location">
    <subcellularLocation>
        <location evidence="2">Secreted</location>
    </subcellularLocation>
</comment>
<keyword evidence="1 2" id="KW-1015">Disulfide bond</keyword>
<dbReference type="InterPro" id="IPR005103">
    <property type="entry name" value="AA9_LPMO"/>
</dbReference>
<protein>
    <recommendedName>
        <fullName evidence="2">AA9 family lytic polysaccharide monooxygenase</fullName>
        <ecNumber evidence="2">1.14.99.56</ecNumber>
    </recommendedName>
    <alternativeName>
        <fullName evidence="2">Endo-beta-1,4-glucanase</fullName>
    </alternativeName>
    <alternativeName>
        <fullName evidence="2">Glycosyl hydrolase 61 family protein</fullName>
    </alternativeName>
</protein>
<accession>A0A4Y7T293</accession>
<proteinExistence type="predicted"/>
<comment type="function">
    <text evidence="2">Lytic polysaccharide monooxygenase (LMPO) that depolymerizes crystalline and amorphous polysaccharides via the oxidation of scissile alpha- or beta-(1-4)-glycosidic bonds, yielding C1 and/or C4 oxidation products. Catalysis by LPMOs requires the reduction of the active-site copper from Cu(II) to Cu(I) by a reducing agent and H(2)O(2) or O(2) as a cosubstrate.</text>
</comment>
<evidence type="ECO:0000313" key="6">
    <source>
        <dbReference type="EMBL" id="TEB28111.1"/>
    </source>
</evidence>
<comment type="caution">
    <text evidence="6">The sequence shown here is derived from an EMBL/GenBank/DDBJ whole genome shotgun (WGS) entry which is preliminary data.</text>
</comment>
<dbReference type="GO" id="GO:0008810">
    <property type="term" value="F:cellulase activity"/>
    <property type="evidence" value="ECO:0007669"/>
    <property type="project" value="UniProtKB-UniRule"/>
</dbReference>
<keyword evidence="3" id="KW-0732">Signal</keyword>
<name>A0A4Y7T293_COPMI</name>
<sequence>MKVAALVLSLFFLAQSASAHYIFKVLLSGDKTSAKAVRQPPTVEPFHDITSAAATCNVNTSPATEVMTVAAGGKLGFQLSNSMYHEGPVSIYLGKAPGKVSSWDGSGKNWFKIAEWGVESFNPVKFKSYQLSEFSTTIPKNTPPGEYLARIEQIALHLGTGVPEIFVSCAQIKVTGSGTGNPSKVSIPGYVKANDPGVVANIYNGMTSYPIPGPKVWRG</sequence>
<organism evidence="6 7">
    <name type="scientific">Coprinellus micaceus</name>
    <name type="common">Glistening ink-cap mushroom</name>
    <name type="synonym">Coprinus micaceus</name>
    <dbReference type="NCBI Taxonomy" id="71717"/>
    <lineage>
        <taxon>Eukaryota</taxon>
        <taxon>Fungi</taxon>
        <taxon>Dikarya</taxon>
        <taxon>Basidiomycota</taxon>
        <taxon>Agaricomycotina</taxon>
        <taxon>Agaricomycetes</taxon>
        <taxon>Agaricomycetidae</taxon>
        <taxon>Agaricales</taxon>
        <taxon>Agaricineae</taxon>
        <taxon>Psathyrellaceae</taxon>
        <taxon>Coprinellus</taxon>
    </lineage>
</organism>
<dbReference type="GO" id="GO:0005576">
    <property type="term" value="C:extracellular region"/>
    <property type="evidence" value="ECO:0007669"/>
    <property type="project" value="UniProtKB-SubCell"/>
</dbReference>
<dbReference type="CDD" id="cd21175">
    <property type="entry name" value="LPMO_AA9"/>
    <property type="match status" value="1"/>
</dbReference>
<keyword evidence="2" id="KW-0136">Cellulose degradation</keyword>
<keyword evidence="2" id="KW-0964">Secreted</keyword>
<evidence type="ECO:0000259" key="4">
    <source>
        <dbReference type="Pfam" id="PF03443"/>
    </source>
</evidence>
<gene>
    <name evidence="6" type="ORF">FA13DRAFT_1736010</name>
    <name evidence="5" type="ORF">FA13DRAFT_1742449</name>
</gene>
<comment type="domain">
    <text evidence="2">Has a modular structure: an endo-beta-1,4-glucanase catalytic module at the N-terminus, a linker rich in serines and threonines, and a C-terminal carbohydrate-binding module (CBM).</text>
</comment>
<keyword evidence="2" id="KW-0624">Polysaccharide degradation</keyword>
<dbReference type="Pfam" id="PF03443">
    <property type="entry name" value="AA9"/>
    <property type="match status" value="1"/>
</dbReference>
<dbReference type="EC" id="1.14.99.56" evidence="2"/>
<evidence type="ECO:0000256" key="2">
    <source>
        <dbReference type="RuleBase" id="RU368122"/>
    </source>
</evidence>
<feature type="chain" id="PRO_5039865471" description="AA9 family lytic polysaccharide monooxygenase" evidence="3">
    <location>
        <begin position="20"/>
        <end position="219"/>
    </location>
</feature>
<dbReference type="Gene3D" id="2.70.50.70">
    <property type="match status" value="1"/>
</dbReference>
<dbReference type="PANTHER" id="PTHR33353">
    <property type="entry name" value="PUTATIVE (AFU_ORTHOLOGUE AFUA_1G12560)-RELATED"/>
    <property type="match status" value="1"/>
</dbReference>
<dbReference type="Proteomes" id="UP000298030">
    <property type="component" value="Unassembled WGS sequence"/>
</dbReference>
<evidence type="ECO:0000256" key="3">
    <source>
        <dbReference type="SAM" id="SignalP"/>
    </source>
</evidence>
<dbReference type="AlphaFoldDB" id="A0A4Y7T293"/>
<dbReference type="GO" id="GO:0030245">
    <property type="term" value="P:cellulose catabolic process"/>
    <property type="evidence" value="ECO:0007669"/>
    <property type="project" value="UniProtKB-UniRule"/>
</dbReference>
<evidence type="ECO:0000313" key="7">
    <source>
        <dbReference type="Proteomes" id="UP000298030"/>
    </source>
</evidence>
<feature type="signal peptide" evidence="3">
    <location>
        <begin position="1"/>
        <end position="19"/>
    </location>
</feature>
<dbReference type="GO" id="GO:0030248">
    <property type="term" value="F:cellulose binding"/>
    <property type="evidence" value="ECO:0007669"/>
    <property type="project" value="UniProtKB-UniRule"/>
</dbReference>
<dbReference type="OrthoDB" id="3496539at2759"/>
<keyword evidence="7" id="KW-1185">Reference proteome</keyword>
<evidence type="ECO:0000313" key="5">
    <source>
        <dbReference type="EMBL" id="TEB21098.1"/>
    </source>
</evidence>
<dbReference type="EMBL" id="QPFP01000035">
    <property type="protein sequence ID" value="TEB28111.1"/>
    <property type="molecule type" value="Genomic_DNA"/>
</dbReference>
<keyword evidence="2" id="KW-0119">Carbohydrate metabolism</keyword>
<feature type="domain" description="Auxiliary Activity family 9 catalytic" evidence="4">
    <location>
        <begin position="20"/>
        <end position="207"/>
    </location>
</feature>
<dbReference type="PANTHER" id="PTHR33353:SF11">
    <property type="entry name" value="GLYCOSYLHYDROLASE FAMILY 61-7 PROTEIN"/>
    <property type="match status" value="1"/>
</dbReference>
<reference evidence="6 7" key="1">
    <citation type="journal article" date="2019" name="Nat. Ecol. Evol.">
        <title>Megaphylogeny resolves global patterns of mushroom evolution.</title>
        <authorList>
            <person name="Varga T."/>
            <person name="Krizsan K."/>
            <person name="Foldi C."/>
            <person name="Dima B."/>
            <person name="Sanchez-Garcia M."/>
            <person name="Sanchez-Ramirez S."/>
            <person name="Szollosi G.J."/>
            <person name="Szarkandi J.G."/>
            <person name="Papp V."/>
            <person name="Albert L."/>
            <person name="Andreopoulos W."/>
            <person name="Angelini C."/>
            <person name="Antonin V."/>
            <person name="Barry K.W."/>
            <person name="Bougher N.L."/>
            <person name="Buchanan P."/>
            <person name="Buyck B."/>
            <person name="Bense V."/>
            <person name="Catcheside P."/>
            <person name="Chovatia M."/>
            <person name="Cooper J."/>
            <person name="Damon W."/>
            <person name="Desjardin D."/>
            <person name="Finy P."/>
            <person name="Geml J."/>
            <person name="Haridas S."/>
            <person name="Hughes K."/>
            <person name="Justo A."/>
            <person name="Karasinski D."/>
            <person name="Kautmanova I."/>
            <person name="Kiss B."/>
            <person name="Kocsube S."/>
            <person name="Kotiranta H."/>
            <person name="LaButti K.M."/>
            <person name="Lechner B.E."/>
            <person name="Liimatainen K."/>
            <person name="Lipzen A."/>
            <person name="Lukacs Z."/>
            <person name="Mihaltcheva S."/>
            <person name="Morgado L.N."/>
            <person name="Niskanen T."/>
            <person name="Noordeloos M.E."/>
            <person name="Ohm R.A."/>
            <person name="Ortiz-Santana B."/>
            <person name="Ovrebo C."/>
            <person name="Racz N."/>
            <person name="Riley R."/>
            <person name="Savchenko A."/>
            <person name="Shiryaev A."/>
            <person name="Soop K."/>
            <person name="Spirin V."/>
            <person name="Szebenyi C."/>
            <person name="Tomsovsky M."/>
            <person name="Tulloss R.E."/>
            <person name="Uehling J."/>
            <person name="Grigoriev I.V."/>
            <person name="Vagvolgyi C."/>
            <person name="Papp T."/>
            <person name="Martin F.M."/>
            <person name="Miettinen O."/>
            <person name="Hibbett D.S."/>
            <person name="Nagy L.G."/>
        </authorList>
    </citation>
    <scope>NUCLEOTIDE SEQUENCE [LARGE SCALE GENOMIC DNA]</scope>
    <source>
        <strain evidence="6 7">FP101781</strain>
    </source>
</reference>
<dbReference type="EMBL" id="QPFP01000123">
    <property type="protein sequence ID" value="TEB21098.1"/>
    <property type="molecule type" value="Genomic_DNA"/>
</dbReference>
<dbReference type="InterPro" id="IPR049892">
    <property type="entry name" value="AA9"/>
</dbReference>
<dbReference type="STRING" id="71717.A0A4Y7T293"/>